<name>A0AAV8WVT5_9CUCU</name>
<keyword evidence="16" id="KW-0812">Transmembrane</keyword>
<reference evidence="17" key="1">
    <citation type="journal article" date="2023" name="Insect Mol. Biol.">
        <title>Genome sequencing provides insights into the evolution of gene families encoding plant cell wall-degrading enzymes in longhorned beetles.</title>
        <authorList>
            <person name="Shin N.R."/>
            <person name="Okamura Y."/>
            <person name="Kirsch R."/>
            <person name="Pauchet Y."/>
        </authorList>
    </citation>
    <scope>NUCLEOTIDE SEQUENCE</scope>
    <source>
        <strain evidence="17">RBIC_L_NR</strain>
    </source>
</reference>
<dbReference type="InterPro" id="IPR036396">
    <property type="entry name" value="Cyt_P450_sf"/>
</dbReference>
<evidence type="ECO:0000256" key="12">
    <source>
        <dbReference type="ARBA" id="ARBA00023033"/>
    </source>
</evidence>
<keyword evidence="16" id="KW-1133">Transmembrane helix</keyword>
<protein>
    <recommendedName>
        <fullName evidence="19">Cytochrome P450</fullName>
    </recommendedName>
</protein>
<evidence type="ECO:0008006" key="19">
    <source>
        <dbReference type="Google" id="ProtNLM"/>
    </source>
</evidence>
<evidence type="ECO:0000313" key="17">
    <source>
        <dbReference type="EMBL" id="KAJ8930544.1"/>
    </source>
</evidence>
<feature type="transmembrane region" description="Helical" evidence="16">
    <location>
        <begin position="46"/>
        <end position="71"/>
    </location>
</feature>
<comment type="function">
    <text evidence="2">May be involved in the metabolism of insect hormones and in the breakdown of synthetic insecticides.</text>
</comment>
<evidence type="ECO:0000256" key="3">
    <source>
        <dbReference type="ARBA" id="ARBA00004174"/>
    </source>
</evidence>
<evidence type="ECO:0000256" key="4">
    <source>
        <dbReference type="ARBA" id="ARBA00004406"/>
    </source>
</evidence>
<keyword evidence="8" id="KW-0256">Endoplasmic reticulum</keyword>
<dbReference type="PRINTS" id="PR00463">
    <property type="entry name" value="EP450I"/>
</dbReference>
<keyword evidence="6 14" id="KW-0349">Heme</keyword>
<dbReference type="GO" id="GO:0020037">
    <property type="term" value="F:heme binding"/>
    <property type="evidence" value="ECO:0007669"/>
    <property type="project" value="InterPro"/>
</dbReference>
<dbReference type="GO" id="GO:0005506">
    <property type="term" value="F:iron ion binding"/>
    <property type="evidence" value="ECO:0007669"/>
    <property type="project" value="InterPro"/>
</dbReference>
<dbReference type="PROSITE" id="PS00086">
    <property type="entry name" value="CYTOCHROME_P450"/>
    <property type="match status" value="1"/>
</dbReference>
<dbReference type="PANTHER" id="PTHR24291:SF189">
    <property type="entry name" value="CYTOCHROME P450 4C3-RELATED"/>
    <property type="match status" value="1"/>
</dbReference>
<keyword evidence="10 15" id="KW-0560">Oxidoreductase</keyword>
<dbReference type="InterPro" id="IPR017972">
    <property type="entry name" value="Cyt_P450_CS"/>
</dbReference>
<evidence type="ECO:0000256" key="11">
    <source>
        <dbReference type="ARBA" id="ARBA00023004"/>
    </source>
</evidence>
<accession>A0AAV8WVT5</accession>
<keyword evidence="11 14" id="KW-0408">Iron</keyword>
<evidence type="ECO:0000256" key="10">
    <source>
        <dbReference type="ARBA" id="ARBA00023002"/>
    </source>
</evidence>
<evidence type="ECO:0000256" key="2">
    <source>
        <dbReference type="ARBA" id="ARBA00003690"/>
    </source>
</evidence>
<evidence type="ECO:0000256" key="8">
    <source>
        <dbReference type="ARBA" id="ARBA00022824"/>
    </source>
</evidence>
<dbReference type="InterPro" id="IPR002401">
    <property type="entry name" value="Cyt_P450_E_grp-I"/>
</dbReference>
<dbReference type="Pfam" id="PF00067">
    <property type="entry name" value="p450"/>
    <property type="match status" value="1"/>
</dbReference>
<dbReference type="EMBL" id="JANEYF010004625">
    <property type="protein sequence ID" value="KAJ8930544.1"/>
    <property type="molecule type" value="Genomic_DNA"/>
</dbReference>
<evidence type="ECO:0000256" key="6">
    <source>
        <dbReference type="ARBA" id="ARBA00022617"/>
    </source>
</evidence>
<evidence type="ECO:0000256" key="14">
    <source>
        <dbReference type="PIRSR" id="PIRSR602401-1"/>
    </source>
</evidence>
<gene>
    <name evidence="17" type="ORF">NQ314_016659</name>
</gene>
<evidence type="ECO:0000256" key="16">
    <source>
        <dbReference type="SAM" id="Phobius"/>
    </source>
</evidence>
<evidence type="ECO:0000256" key="13">
    <source>
        <dbReference type="ARBA" id="ARBA00023136"/>
    </source>
</evidence>
<comment type="subcellular location">
    <subcellularLocation>
        <location evidence="4">Endoplasmic reticulum membrane</location>
        <topology evidence="4">Peripheral membrane protein</topology>
    </subcellularLocation>
    <subcellularLocation>
        <location evidence="3">Microsome membrane</location>
        <topology evidence="3">Peripheral membrane protein</topology>
    </subcellularLocation>
</comment>
<sequence length="149" mass="17537">IIIESWKRRKLVGKKRNQFIPTVDRIAQYIEENPNTINNEDFMNHLMTLFTAAFDTLTIVSSFAILCFGMYPEYQLSNYFSLKLLDKWIIPKEAAIAISIFNIHRDKSYWEHPEHFYPDHFLPEAIIKRHIYAYLPFSAGPRGCIGTHI</sequence>
<dbReference type="Gene3D" id="1.10.630.10">
    <property type="entry name" value="Cytochrome P450"/>
    <property type="match status" value="2"/>
</dbReference>
<evidence type="ECO:0000313" key="18">
    <source>
        <dbReference type="Proteomes" id="UP001162156"/>
    </source>
</evidence>
<feature type="binding site" description="axial binding residue" evidence="14">
    <location>
        <position position="144"/>
    </location>
    <ligand>
        <name>heme</name>
        <dbReference type="ChEBI" id="CHEBI:30413"/>
    </ligand>
    <ligandPart>
        <name>Fe</name>
        <dbReference type="ChEBI" id="CHEBI:18248"/>
    </ligandPart>
</feature>
<dbReference type="AlphaFoldDB" id="A0AAV8WVT5"/>
<evidence type="ECO:0000256" key="1">
    <source>
        <dbReference type="ARBA" id="ARBA00001971"/>
    </source>
</evidence>
<keyword evidence="13 16" id="KW-0472">Membrane</keyword>
<comment type="cofactor">
    <cofactor evidence="1 14">
        <name>heme</name>
        <dbReference type="ChEBI" id="CHEBI:30413"/>
    </cofactor>
</comment>
<keyword evidence="9" id="KW-0492">Microsome</keyword>
<dbReference type="InterPro" id="IPR050196">
    <property type="entry name" value="Cytochrome_P450_Monoox"/>
</dbReference>
<comment type="similarity">
    <text evidence="5 15">Belongs to the cytochrome P450 family.</text>
</comment>
<dbReference type="PANTHER" id="PTHR24291">
    <property type="entry name" value="CYTOCHROME P450 FAMILY 4"/>
    <property type="match status" value="1"/>
</dbReference>
<evidence type="ECO:0000256" key="5">
    <source>
        <dbReference type="ARBA" id="ARBA00010617"/>
    </source>
</evidence>
<feature type="non-terminal residue" evidence="17">
    <location>
        <position position="1"/>
    </location>
</feature>
<comment type="caution">
    <text evidence="17">The sequence shown here is derived from an EMBL/GenBank/DDBJ whole genome shotgun (WGS) entry which is preliminary data.</text>
</comment>
<dbReference type="InterPro" id="IPR001128">
    <property type="entry name" value="Cyt_P450"/>
</dbReference>
<evidence type="ECO:0000256" key="7">
    <source>
        <dbReference type="ARBA" id="ARBA00022723"/>
    </source>
</evidence>
<keyword evidence="12 15" id="KW-0503">Monooxygenase</keyword>
<keyword evidence="7 14" id="KW-0479">Metal-binding</keyword>
<dbReference type="SUPFAM" id="SSF48264">
    <property type="entry name" value="Cytochrome P450"/>
    <property type="match status" value="1"/>
</dbReference>
<dbReference type="GO" id="GO:0016705">
    <property type="term" value="F:oxidoreductase activity, acting on paired donors, with incorporation or reduction of molecular oxygen"/>
    <property type="evidence" value="ECO:0007669"/>
    <property type="project" value="InterPro"/>
</dbReference>
<organism evidence="17 18">
    <name type="scientific">Rhamnusium bicolor</name>
    <dbReference type="NCBI Taxonomy" id="1586634"/>
    <lineage>
        <taxon>Eukaryota</taxon>
        <taxon>Metazoa</taxon>
        <taxon>Ecdysozoa</taxon>
        <taxon>Arthropoda</taxon>
        <taxon>Hexapoda</taxon>
        <taxon>Insecta</taxon>
        <taxon>Pterygota</taxon>
        <taxon>Neoptera</taxon>
        <taxon>Endopterygota</taxon>
        <taxon>Coleoptera</taxon>
        <taxon>Polyphaga</taxon>
        <taxon>Cucujiformia</taxon>
        <taxon>Chrysomeloidea</taxon>
        <taxon>Cerambycidae</taxon>
        <taxon>Lepturinae</taxon>
        <taxon>Rhagiini</taxon>
        <taxon>Rhamnusium</taxon>
    </lineage>
</organism>
<dbReference type="Proteomes" id="UP001162156">
    <property type="component" value="Unassembled WGS sequence"/>
</dbReference>
<proteinExistence type="inferred from homology"/>
<keyword evidence="18" id="KW-1185">Reference proteome</keyword>
<evidence type="ECO:0000256" key="9">
    <source>
        <dbReference type="ARBA" id="ARBA00022848"/>
    </source>
</evidence>
<evidence type="ECO:0000256" key="15">
    <source>
        <dbReference type="RuleBase" id="RU000461"/>
    </source>
</evidence>
<dbReference type="GO" id="GO:0005789">
    <property type="term" value="C:endoplasmic reticulum membrane"/>
    <property type="evidence" value="ECO:0007669"/>
    <property type="project" value="UniProtKB-SubCell"/>
</dbReference>
<dbReference type="GO" id="GO:0004497">
    <property type="term" value="F:monooxygenase activity"/>
    <property type="evidence" value="ECO:0007669"/>
    <property type="project" value="UniProtKB-KW"/>
</dbReference>